<feature type="transmembrane region" description="Helical" evidence="2">
    <location>
        <begin position="365"/>
        <end position="382"/>
    </location>
</feature>
<keyword evidence="2" id="KW-0812">Transmembrane</keyword>
<keyword evidence="2" id="KW-0472">Membrane</keyword>
<dbReference type="AlphaFoldDB" id="A0A9C9K027"/>
<accession>A0A9C9K027</accession>
<evidence type="ECO:0000256" key="2">
    <source>
        <dbReference type="SAM" id="Phobius"/>
    </source>
</evidence>
<sequence>MLDRPPGNDSHSRRHAHSLQPGEVHHHHHPQWSRAAVKRRQGKLSIISLIIVSLITLLLIFLELNSKSKTKAEYYNEKTAAAELTRKAFETIRAAVDSLHIVIDNINDPNETGLIGIQYSPITTERGDLTAKLTATNPNFAAMIIELLKTAGLKKGDTAAVALSGSLPALNIAALCALQTLGVEPIIVTSAGSAMWGANYPEFTYLDMEALLHKKGIIKYRTRAATLGGKDDIGRGLSPEGREYLTTAIQRNDIKFLEADNLENALTKRMEFYGRYKNIKLFINIDEYPTPLMGKDAPNGFIAPHRIKNGTGVIPQFSNKGIPVVNLVNINRLAEKYRLPIAPIPMPDIGEGRLYYEYRYSVNQAVVSLVILLIILFILLRYDIEYYIARRKNG</sequence>
<dbReference type="NCBIfam" id="TIGR04332">
    <property type="entry name" value="gamma_Glu_sys"/>
    <property type="match status" value="1"/>
</dbReference>
<evidence type="ECO:0000256" key="1">
    <source>
        <dbReference type="SAM" id="MobiDB-lite"/>
    </source>
</evidence>
<feature type="region of interest" description="Disordered" evidence="1">
    <location>
        <begin position="1"/>
        <end position="35"/>
    </location>
</feature>
<organism evidence="3 4">
    <name type="scientific">candidate division WOR-3 bacterium</name>
    <dbReference type="NCBI Taxonomy" id="2052148"/>
    <lineage>
        <taxon>Bacteria</taxon>
        <taxon>Bacteria division WOR-3</taxon>
    </lineage>
</organism>
<feature type="transmembrane region" description="Helical" evidence="2">
    <location>
        <begin position="44"/>
        <end position="62"/>
    </location>
</feature>
<protein>
    <submittedName>
        <fullName evidence="3">Poly-gamma-glutamate system protein</fullName>
    </submittedName>
</protein>
<feature type="compositionally biased region" description="Basic residues" evidence="1">
    <location>
        <begin position="25"/>
        <end position="35"/>
    </location>
</feature>
<name>A0A9C9K027_UNCW3</name>
<keyword evidence="2" id="KW-1133">Transmembrane helix</keyword>
<dbReference type="Proteomes" id="UP000885826">
    <property type="component" value="Unassembled WGS sequence"/>
</dbReference>
<gene>
    <name evidence="3" type="primary">pgsW</name>
    <name evidence="3" type="ORF">ENI34_04810</name>
</gene>
<evidence type="ECO:0000313" key="3">
    <source>
        <dbReference type="EMBL" id="HEC78448.1"/>
    </source>
</evidence>
<comment type="caution">
    <text evidence="3">The sequence shown here is derived from an EMBL/GenBank/DDBJ whole genome shotgun (WGS) entry which is preliminary data.</text>
</comment>
<reference evidence="3" key="1">
    <citation type="journal article" date="2020" name="mSystems">
        <title>Genome- and Community-Level Interaction Insights into Carbon Utilization and Element Cycling Functions of Hydrothermarchaeota in Hydrothermal Sediment.</title>
        <authorList>
            <person name="Zhou Z."/>
            <person name="Liu Y."/>
            <person name="Xu W."/>
            <person name="Pan J."/>
            <person name="Luo Z.H."/>
            <person name="Li M."/>
        </authorList>
    </citation>
    <scope>NUCLEOTIDE SEQUENCE</scope>
    <source>
        <strain evidence="3">HyVt-388</strain>
    </source>
</reference>
<dbReference type="EMBL" id="DRIG01000053">
    <property type="protein sequence ID" value="HEC78448.1"/>
    <property type="molecule type" value="Genomic_DNA"/>
</dbReference>
<dbReference type="InterPro" id="IPR027602">
    <property type="entry name" value="PGA_system"/>
</dbReference>
<proteinExistence type="predicted"/>
<evidence type="ECO:0000313" key="4">
    <source>
        <dbReference type="Proteomes" id="UP000885826"/>
    </source>
</evidence>